<dbReference type="Proteomes" id="UP000011668">
    <property type="component" value="Unassembled WGS sequence"/>
</dbReference>
<proteinExistence type="predicted"/>
<dbReference type="HOGENOM" id="CLU_3410804_0_0_1"/>
<organism evidence="1 2">
    <name type="scientific">Thanatephorus cucumeris (strain AG1-IA)</name>
    <name type="common">Rice sheath blight fungus</name>
    <name type="synonym">Rhizoctonia solani</name>
    <dbReference type="NCBI Taxonomy" id="983506"/>
    <lineage>
        <taxon>Eukaryota</taxon>
        <taxon>Fungi</taxon>
        <taxon>Dikarya</taxon>
        <taxon>Basidiomycota</taxon>
        <taxon>Agaricomycotina</taxon>
        <taxon>Agaricomycetes</taxon>
        <taxon>Cantharellales</taxon>
        <taxon>Ceratobasidiaceae</taxon>
        <taxon>Rhizoctonia</taxon>
        <taxon>Rhizoctonia solani AG-1</taxon>
    </lineage>
</organism>
<evidence type="ECO:0000313" key="1">
    <source>
        <dbReference type="EMBL" id="ELU37515.1"/>
    </source>
</evidence>
<accession>L8WHT8</accession>
<comment type="caution">
    <text evidence="1">The sequence shown here is derived from an EMBL/GenBank/DDBJ whole genome shotgun (WGS) entry which is preliminary data.</text>
</comment>
<dbReference type="EMBL" id="AFRT01002593">
    <property type="protein sequence ID" value="ELU37515.1"/>
    <property type="molecule type" value="Genomic_DNA"/>
</dbReference>
<name>L8WHT8_THACA</name>
<keyword evidence="2" id="KW-1185">Reference proteome</keyword>
<gene>
    <name evidence="1" type="ORF">AG1IA_08464</name>
</gene>
<protein>
    <submittedName>
        <fullName evidence="1">Uncharacterized protein</fullName>
    </submittedName>
</protein>
<dbReference type="AlphaFoldDB" id="L8WHT8"/>
<evidence type="ECO:0000313" key="2">
    <source>
        <dbReference type="Proteomes" id="UP000011668"/>
    </source>
</evidence>
<sequence length="29" mass="3368">MGFHTGRCDATRNRRLHCPCDSHGLRDRV</sequence>
<reference evidence="1 2" key="1">
    <citation type="journal article" date="2013" name="Nat. Commun.">
        <title>The evolution and pathogenic mechanisms of the rice sheath blight pathogen.</title>
        <authorList>
            <person name="Zheng A."/>
            <person name="Lin R."/>
            <person name="Xu L."/>
            <person name="Qin P."/>
            <person name="Tang C."/>
            <person name="Ai P."/>
            <person name="Zhang D."/>
            <person name="Liu Y."/>
            <person name="Sun Z."/>
            <person name="Feng H."/>
            <person name="Wang Y."/>
            <person name="Chen Y."/>
            <person name="Liang X."/>
            <person name="Fu R."/>
            <person name="Li Q."/>
            <person name="Zhang J."/>
            <person name="Yu X."/>
            <person name="Xie Z."/>
            <person name="Ding L."/>
            <person name="Guan P."/>
            <person name="Tang J."/>
            <person name="Liang Y."/>
            <person name="Wang S."/>
            <person name="Deng Q."/>
            <person name="Li S."/>
            <person name="Zhu J."/>
            <person name="Wang L."/>
            <person name="Liu H."/>
            <person name="Li P."/>
        </authorList>
    </citation>
    <scope>NUCLEOTIDE SEQUENCE [LARGE SCALE GENOMIC DNA]</scope>
    <source>
        <strain evidence="2">AG-1 IA</strain>
    </source>
</reference>